<feature type="transmembrane region" description="Helical" evidence="10">
    <location>
        <begin position="123"/>
        <end position="149"/>
    </location>
</feature>
<dbReference type="KEGG" id="cqu:CpipJ_CPIJ008024"/>
<keyword evidence="9" id="KW-0807">Transducer</keyword>
<dbReference type="HOGENOM" id="CLU_040214_0_1_1"/>
<evidence type="ECO:0008006" key="14">
    <source>
        <dbReference type="Google" id="ProtNLM"/>
    </source>
</evidence>
<keyword evidence="13" id="KW-1185">Reference proteome</keyword>
<keyword evidence="3" id="KW-0716">Sensory transduction</keyword>
<evidence type="ECO:0000256" key="10">
    <source>
        <dbReference type="SAM" id="Phobius"/>
    </source>
</evidence>
<evidence type="ECO:0000256" key="7">
    <source>
        <dbReference type="ARBA" id="ARBA00023136"/>
    </source>
</evidence>
<dbReference type="GO" id="GO:0005549">
    <property type="term" value="F:odorant binding"/>
    <property type="evidence" value="ECO:0007669"/>
    <property type="project" value="InterPro"/>
</dbReference>
<dbReference type="GO" id="GO:0004984">
    <property type="term" value="F:olfactory receptor activity"/>
    <property type="evidence" value="ECO:0007669"/>
    <property type="project" value="InterPro"/>
</dbReference>
<keyword evidence="8" id="KW-0675">Receptor</keyword>
<organism>
    <name type="scientific">Culex quinquefasciatus</name>
    <name type="common">Southern house mosquito</name>
    <name type="synonym">Culex pungens</name>
    <dbReference type="NCBI Taxonomy" id="7176"/>
    <lineage>
        <taxon>Eukaryota</taxon>
        <taxon>Metazoa</taxon>
        <taxon>Ecdysozoa</taxon>
        <taxon>Arthropoda</taxon>
        <taxon>Hexapoda</taxon>
        <taxon>Insecta</taxon>
        <taxon>Pterygota</taxon>
        <taxon>Neoptera</taxon>
        <taxon>Endopterygota</taxon>
        <taxon>Diptera</taxon>
        <taxon>Nematocera</taxon>
        <taxon>Culicoidea</taxon>
        <taxon>Culicidae</taxon>
        <taxon>Culicinae</taxon>
        <taxon>Culicini</taxon>
        <taxon>Culex</taxon>
        <taxon>Culex</taxon>
    </lineage>
</organism>
<dbReference type="EnsemblMetazoa" id="CPIJ008024-RA">
    <property type="protein sequence ID" value="CPIJ008024-PA"/>
    <property type="gene ID" value="CPIJ008024"/>
</dbReference>
<dbReference type="VEuPathDB" id="VectorBase:CQUJHB002705"/>
<dbReference type="InParanoid" id="B0WMW9"/>
<dbReference type="PANTHER" id="PTHR21137">
    <property type="entry name" value="ODORANT RECEPTOR"/>
    <property type="match status" value="1"/>
</dbReference>
<dbReference type="Pfam" id="PF02949">
    <property type="entry name" value="7tm_6"/>
    <property type="match status" value="2"/>
</dbReference>
<accession>B0WMW9</accession>
<evidence type="ECO:0000313" key="13">
    <source>
        <dbReference type="Proteomes" id="UP000002320"/>
    </source>
</evidence>
<gene>
    <name evidence="12" type="primary">6040698</name>
    <name evidence="11" type="ORF">CpipJ_CPIJ008024</name>
</gene>
<protein>
    <recommendedName>
        <fullName evidence="14">Odorant receptor</fullName>
    </recommendedName>
</protein>
<dbReference type="InterPro" id="IPR004117">
    <property type="entry name" value="7tm6_olfct_rcpt"/>
</dbReference>
<keyword evidence="2" id="KW-1003">Cell membrane</keyword>
<dbReference type="OrthoDB" id="7731527at2759"/>
<evidence type="ECO:0000313" key="12">
    <source>
        <dbReference type="EnsemblMetazoa" id="CPIJ008024-PA"/>
    </source>
</evidence>
<keyword evidence="5" id="KW-0552">Olfaction</keyword>
<comment type="subcellular location">
    <subcellularLocation>
        <location evidence="1">Cell membrane</location>
        <topology evidence="1">Multi-pass membrane protein</topology>
    </subcellularLocation>
</comment>
<feature type="transmembrane region" description="Helical" evidence="10">
    <location>
        <begin position="175"/>
        <end position="197"/>
    </location>
</feature>
<dbReference type="EMBL" id="DS232003">
    <property type="protein sequence ID" value="EDS31361.1"/>
    <property type="molecule type" value="Genomic_DNA"/>
</dbReference>
<evidence type="ECO:0000256" key="8">
    <source>
        <dbReference type="ARBA" id="ARBA00023170"/>
    </source>
</evidence>
<dbReference type="GO" id="GO:0005886">
    <property type="term" value="C:plasma membrane"/>
    <property type="evidence" value="ECO:0007669"/>
    <property type="project" value="UniProtKB-SubCell"/>
</dbReference>
<evidence type="ECO:0000256" key="5">
    <source>
        <dbReference type="ARBA" id="ARBA00022725"/>
    </source>
</evidence>
<proteinExistence type="predicted"/>
<evidence type="ECO:0000256" key="6">
    <source>
        <dbReference type="ARBA" id="ARBA00022989"/>
    </source>
</evidence>
<evidence type="ECO:0000256" key="3">
    <source>
        <dbReference type="ARBA" id="ARBA00022606"/>
    </source>
</evidence>
<reference evidence="11" key="1">
    <citation type="submission" date="2007-03" db="EMBL/GenBank/DDBJ databases">
        <title>Annotation of Culex pipiens quinquefasciatus.</title>
        <authorList>
            <consortium name="The Broad Institute Genome Sequencing Platform"/>
            <person name="Atkinson P.W."/>
            <person name="Hemingway J."/>
            <person name="Christensen B.M."/>
            <person name="Higgs S."/>
            <person name="Kodira C."/>
            <person name="Hannick L."/>
            <person name="Megy K."/>
            <person name="O'Leary S."/>
            <person name="Pearson M."/>
            <person name="Haas B.J."/>
            <person name="Mauceli E."/>
            <person name="Wortman J.R."/>
            <person name="Lee N.H."/>
            <person name="Guigo R."/>
            <person name="Stanke M."/>
            <person name="Alvarado L."/>
            <person name="Amedeo P."/>
            <person name="Antoine C.H."/>
            <person name="Arensburger P."/>
            <person name="Bidwell S.L."/>
            <person name="Crawford M."/>
            <person name="Camaro F."/>
            <person name="Devon K."/>
            <person name="Engels R."/>
            <person name="Hammond M."/>
            <person name="Howarth C."/>
            <person name="Koehrsen M."/>
            <person name="Lawson D."/>
            <person name="Montgomery P."/>
            <person name="Nene V."/>
            <person name="Nusbaum C."/>
            <person name="Puiu D."/>
            <person name="Romero-Severson J."/>
            <person name="Severson D.W."/>
            <person name="Shumway M."/>
            <person name="Sisk P."/>
            <person name="Stolte C."/>
            <person name="Zeng Q."/>
            <person name="Eisenstadt E."/>
            <person name="Fraser-Liggett C."/>
            <person name="Strausberg R."/>
            <person name="Galagan J."/>
            <person name="Birren B."/>
            <person name="Collins F.H."/>
        </authorList>
    </citation>
    <scope>NUCLEOTIDE SEQUENCE [LARGE SCALE GENOMIC DNA]</scope>
    <source>
        <strain evidence="11">JHB</strain>
    </source>
</reference>
<evidence type="ECO:0000313" key="11">
    <source>
        <dbReference type="EMBL" id="EDS31361.1"/>
    </source>
</evidence>
<evidence type="ECO:0000256" key="9">
    <source>
        <dbReference type="ARBA" id="ARBA00023224"/>
    </source>
</evidence>
<dbReference type="GO" id="GO:0007165">
    <property type="term" value="P:signal transduction"/>
    <property type="evidence" value="ECO:0007669"/>
    <property type="project" value="UniProtKB-KW"/>
</dbReference>
<dbReference type="PANTHER" id="PTHR21137:SF35">
    <property type="entry name" value="ODORANT RECEPTOR 19A-RELATED"/>
    <property type="match status" value="1"/>
</dbReference>
<feature type="transmembrane region" description="Helical" evidence="10">
    <location>
        <begin position="29"/>
        <end position="47"/>
    </location>
</feature>
<dbReference type="VEuPathDB" id="VectorBase:CQUJHB001497"/>
<dbReference type="AlphaFoldDB" id="B0WMW9"/>
<keyword evidence="4 10" id="KW-0812">Transmembrane</keyword>
<evidence type="ECO:0000256" key="1">
    <source>
        <dbReference type="ARBA" id="ARBA00004651"/>
    </source>
</evidence>
<evidence type="ECO:0000256" key="2">
    <source>
        <dbReference type="ARBA" id="ARBA00022475"/>
    </source>
</evidence>
<evidence type="ECO:0000256" key="4">
    <source>
        <dbReference type="ARBA" id="ARBA00022692"/>
    </source>
</evidence>
<keyword evidence="6 10" id="KW-1133">Transmembrane helix</keyword>
<dbReference type="VEuPathDB" id="VectorBase:CPIJ008024"/>
<dbReference type="Proteomes" id="UP000002320">
    <property type="component" value="Unassembled WGS sequence"/>
</dbReference>
<name>B0WMW9_CULQU</name>
<reference evidence="12" key="2">
    <citation type="submission" date="2020-05" db="UniProtKB">
        <authorList>
            <consortium name="EnsemblMetazoa"/>
        </authorList>
    </citation>
    <scope>IDENTIFICATION</scope>
    <source>
        <strain evidence="12">JHB</strain>
    </source>
</reference>
<keyword evidence="7 10" id="KW-0472">Membrane</keyword>
<sequence length="308" mass="35902">MKILIKILQFYGYWTSENDGNHFTSTQQIYAVATSWVILPALFFCYNQMSHVRLVMKTSIELMVIVKYVIHMASLYGYRSKLELAHRELEAALKPISGDEVQEEEVHDFRRRLHRVTDLIIKWYFNVECVVIVVYCFIPPTIVIVQYAATGVVPPLSNLIESDYVLFDYKSKFEIWLLVAFVTGLAGVYILIAGIISDLFSWCQLIRIAGLFRIVAAKFRNLDKFQKESEFRKELIKVVNLQEIAYRPVKISFSAAEAIYEIRWYERSVENRKLILQVLMRSQEVVTMSAEKFVCVNRETFGAVRFTK</sequence>
<dbReference type="OMA" id="YWTSEND"/>